<keyword evidence="3" id="KW-1185">Reference proteome</keyword>
<dbReference type="Proteomes" id="UP000595437">
    <property type="component" value="Chromosome 10"/>
</dbReference>
<evidence type="ECO:0000313" key="2">
    <source>
        <dbReference type="EMBL" id="QQP41440.1"/>
    </source>
</evidence>
<gene>
    <name evidence="2" type="ORF">FKW44_015807</name>
</gene>
<dbReference type="PROSITE" id="PS50106">
    <property type="entry name" value="PDZ"/>
    <property type="match status" value="1"/>
</dbReference>
<protein>
    <submittedName>
        <fullName evidence="2">Tyrosineprotein phosphatase nonreceptor type 13like</fullName>
    </submittedName>
</protein>
<dbReference type="OrthoDB" id="123971at2759"/>
<dbReference type="PANTHER" id="PTHR46900">
    <property type="entry name" value="TYROSINE-PROTEIN PHOSPHATASE NON-RECEPTOR TYPE 13"/>
    <property type="match status" value="1"/>
</dbReference>
<dbReference type="EMBL" id="CP045899">
    <property type="protein sequence ID" value="QQP41440.1"/>
    <property type="molecule type" value="Genomic_DNA"/>
</dbReference>
<evidence type="ECO:0000259" key="1">
    <source>
        <dbReference type="PROSITE" id="PS50106"/>
    </source>
</evidence>
<proteinExistence type="predicted"/>
<dbReference type="AlphaFoldDB" id="A0A7T8K1I6"/>
<dbReference type="InterPro" id="IPR052074">
    <property type="entry name" value="NonRcpt_TyrProt_Phosphatase"/>
</dbReference>
<evidence type="ECO:0000313" key="3">
    <source>
        <dbReference type="Proteomes" id="UP000595437"/>
    </source>
</evidence>
<dbReference type="Gene3D" id="2.30.42.10">
    <property type="match status" value="1"/>
</dbReference>
<reference evidence="3" key="1">
    <citation type="submission" date="2021-01" db="EMBL/GenBank/DDBJ databases">
        <title>Caligus Genome Assembly.</title>
        <authorList>
            <person name="Gallardo-Escarate C."/>
        </authorList>
    </citation>
    <scope>NUCLEOTIDE SEQUENCE [LARGE SCALE GENOMIC DNA]</scope>
</reference>
<dbReference type="SUPFAM" id="SSF50156">
    <property type="entry name" value="PDZ domain-like"/>
    <property type="match status" value="1"/>
</dbReference>
<dbReference type="SMART" id="SM00228">
    <property type="entry name" value="PDZ"/>
    <property type="match status" value="1"/>
</dbReference>
<accession>A0A7T8K1I6</accession>
<dbReference type="Pfam" id="PF00595">
    <property type="entry name" value="PDZ"/>
    <property type="match status" value="1"/>
</dbReference>
<dbReference type="PANTHER" id="PTHR46900:SF2">
    <property type="entry name" value="TYROSINE-PROTEIN PHOSPHATASE NON-RECEPTOR TYPE 13"/>
    <property type="match status" value="1"/>
</dbReference>
<sequence>MDSDESAMPEREIVAVTLSKDSRGRLGVKITGTPAGIYIGDFDPSGVMVVSGRLTPGDRIIAVNGRSLENVSYNTTLELIKKSPKNVQFLVSQLKASS</sequence>
<dbReference type="InterPro" id="IPR036034">
    <property type="entry name" value="PDZ_sf"/>
</dbReference>
<organism evidence="2 3">
    <name type="scientific">Caligus rogercresseyi</name>
    <name type="common">Sea louse</name>
    <dbReference type="NCBI Taxonomy" id="217165"/>
    <lineage>
        <taxon>Eukaryota</taxon>
        <taxon>Metazoa</taxon>
        <taxon>Ecdysozoa</taxon>
        <taxon>Arthropoda</taxon>
        <taxon>Crustacea</taxon>
        <taxon>Multicrustacea</taxon>
        <taxon>Hexanauplia</taxon>
        <taxon>Copepoda</taxon>
        <taxon>Siphonostomatoida</taxon>
        <taxon>Caligidae</taxon>
        <taxon>Caligus</taxon>
    </lineage>
</organism>
<dbReference type="InterPro" id="IPR001478">
    <property type="entry name" value="PDZ"/>
</dbReference>
<feature type="domain" description="PDZ" evidence="1">
    <location>
        <begin position="15"/>
        <end position="95"/>
    </location>
</feature>
<name>A0A7T8K1I6_CALRO</name>
<keyword evidence="2" id="KW-0675">Receptor</keyword>